<name>A0A392U590_9FABA</name>
<organism evidence="1 2">
    <name type="scientific">Trifolium medium</name>
    <dbReference type="NCBI Taxonomy" id="97028"/>
    <lineage>
        <taxon>Eukaryota</taxon>
        <taxon>Viridiplantae</taxon>
        <taxon>Streptophyta</taxon>
        <taxon>Embryophyta</taxon>
        <taxon>Tracheophyta</taxon>
        <taxon>Spermatophyta</taxon>
        <taxon>Magnoliopsida</taxon>
        <taxon>eudicotyledons</taxon>
        <taxon>Gunneridae</taxon>
        <taxon>Pentapetalae</taxon>
        <taxon>rosids</taxon>
        <taxon>fabids</taxon>
        <taxon>Fabales</taxon>
        <taxon>Fabaceae</taxon>
        <taxon>Papilionoideae</taxon>
        <taxon>50 kb inversion clade</taxon>
        <taxon>NPAAA clade</taxon>
        <taxon>Hologalegina</taxon>
        <taxon>IRL clade</taxon>
        <taxon>Trifolieae</taxon>
        <taxon>Trifolium</taxon>
    </lineage>
</organism>
<comment type="caution">
    <text evidence="1">The sequence shown here is derived from an EMBL/GenBank/DDBJ whole genome shotgun (WGS) entry which is preliminary data.</text>
</comment>
<sequence>VAQRDKQLPHFWWGDNSHSR</sequence>
<proteinExistence type="predicted"/>
<protein>
    <submittedName>
        <fullName evidence="1">Uncharacterized protein</fullName>
    </submittedName>
</protein>
<evidence type="ECO:0000313" key="2">
    <source>
        <dbReference type="Proteomes" id="UP000265520"/>
    </source>
</evidence>
<keyword evidence="2" id="KW-1185">Reference proteome</keyword>
<dbReference type="AlphaFoldDB" id="A0A392U590"/>
<dbReference type="Proteomes" id="UP000265520">
    <property type="component" value="Unassembled WGS sequence"/>
</dbReference>
<dbReference type="EMBL" id="LXQA010722405">
    <property type="protein sequence ID" value="MCI67720.1"/>
    <property type="molecule type" value="Genomic_DNA"/>
</dbReference>
<accession>A0A392U590</accession>
<reference evidence="1 2" key="1">
    <citation type="journal article" date="2018" name="Front. Plant Sci.">
        <title>Red Clover (Trifolium pratense) and Zigzag Clover (T. medium) - A Picture of Genomic Similarities and Differences.</title>
        <authorList>
            <person name="Dluhosova J."/>
            <person name="Istvanek J."/>
            <person name="Nedelnik J."/>
            <person name="Repkova J."/>
        </authorList>
    </citation>
    <scope>NUCLEOTIDE SEQUENCE [LARGE SCALE GENOMIC DNA]</scope>
    <source>
        <strain evidence="2">cv. 10/8</strain>
        <tissue evidence="1">Leaf</tissue>
    </source>
</reference>
<evidence type="ECO:0000313" key="1">
    <source>
        <dbReference type="EMBL" id="MCI67720.1"/>
    </source>
</evidence>
<feature type="non-terminal residue" evidence="1">
    <location>
        <position position="1"/>
    </location>
</feature>